<protein>
    <submittedName>
        <fullName evidence="1">Uncharacterized protein</fullName>
    </submittedName>
</protein>
<reference evidence="1" key="2">
    <citation type="journal article" date="2015" name="Data Brief">
        <title>Shoot transcriptome of the giant reed, Arundo donax.</title>
        <authorList>
            <person name="Barrero R.A."/>
            <person name="Guerrero F.D."/>
            <person name="Moolhuijzen P."/>
            <person name="Goolsby J.A."/>
            <person name="Tidwell J."/>
            <person name="Bellgard S.E."/>
            <person name="Bellgard M.I."/>
        </authorList>
    </citation>
    <scope>NUCLEOTIDE SEQUENCE</scope>
    <source>
        <tissue evidence="1">Shoot tissue taken approximately 20 cm above the soil surface</tissue>
    </source>
</reference>
<name>A0A0A9CAB7_ARUDO</name>
<reference evidence="1" key="1">
    <citation type="submission" date="2014-09" db="EMBL/GenBank/DDBJ databases">
        <authorList>
            <person name="Magalhaes I.L.F."/>
            <person name="Oliveira U."/>
            <person name="Santos F.R."/>
            <person name="Vidigal T.H.D.A."/>
            <person name="Brescovit A.D."/>
            <person name="Santos A.J."/>
        </authorList>
    </citation>
    <scope>NUCLEOTIDE SEQUENCE</scope>
    <source>
        <tissue evidence="1">Shoot tissue taken approximately 20 cm above the soil surface</tissue>
    </source>
</reference>
<accession>A0A0A9CAB7</accession>
<dbReference type="EMBL" id="GBRH01226492">
    <property type="protein sequence ID" value="JAD71403.1"/>
    <property type="molecule type" value="Transcribed_RNA"/>
</dbReference>
<evidence type="ECO:0000313" key="1">
    <source>
        <dbReference type="EMBL" id="JAD71403.1"/>
    </source>
</evidence>
<proteinExistence type="predicted"/>
<organism evidence="1">
    <name type="scientific">Arundo donax</name>
    <name type="common">Giant reed</name>
    <name type="synonym">Donax arundinaceus</name>
    <dbReference type="NCBI Taxonomy" id="35708"/>
    <lineage>
        <taxon>Eukaryota</taxon>
        <taxon>Viridiplantae</taxon>
        <taxon>Streptophyta</taxon>
        <taxon>Embryophyta</taxon>
        <taxon>Tracheophyta</taxon>
        <taxon>Spermatophyta</taxon>
        <taxon>Magnoliopsida</taxon>
        <taxon>Liliopsida</taxon>
        <taxon>Poales</taxon>
        <taxon>Poaceae</taxon>
        <taxon>PACMAD clade</taxon>
        <taxon>Arundinoideae</taxon>
        <taxon>Arundineae</taxon>
        <taxon>Arundo</taxon>
    </lineage>
</organism>
<sequence>MCVAVFCPLSNFTTGERQPT</sequence>
<dbReference type="AlphaFoldDB" id="A0A0A9CAB7"/>